<comment type="caution">
    <text evidence="2">The sequence shown here is derived from an EMBL/GenBank/DDBJ whole genome shotgun (WGS) entry which is preliminary data.</text>
</comment>
<sequence>MKIKYYIVLLFSMLTLFCFAENTVANNSKQDWINKIKGKKIEDNNQEIILQNIFDDDFLNIYIDNEKINFFTDTVGKIIKILGSDYKSNPFSGDEKGNVIIYEYNFNGLDVLFDVVEFKFRTIIISSNKYSVELNANVGLNRDDIERIYPNGFYLNNDSNCFYYMKKAGLAEMGVGYRFYFDEENSLDTIVISDWAFAE</sequence>
<dbReference type="RefSeq" id="WP_230758083.1">
    <property type="nucleotide sequence ID" value="NZ_JAINWA010000003.1"/>
</dbReference>
<feature type="chain" id="PRO_5041950939" evidence="1">
    <location>
        <begin position="21"/>
        <end position="199"/>
    </location>
</feature>
<protein>
    <submittedName>
        <fullName evidence="2">Uncharacterized protein</fullName>
    </submittedName>
</protein>
<organism evidence="2 3">
    <name type="scientific">Teretinema zuelzerae</name>
    <dbReference type="NCBI Taxonomy" id="156"/>
    <lineage>
        <taxon>Bacteria</taxon>
        <taxon>Pseudomonadati</taxon>
        <taxon>Spirochaetota</taxon>
        <taxon>Spirochaetia</taxon>
        <taxon>Spirochaetales</taxon>
        <taxon>Treponemataceae</taxon>
        <taxon>Teretinema</taxon>
    </lineage>
</organism>
<dbReference type="Proteomes" id="UP001198163">
    <property type="component" value="Unassembled WGS sequence"/>
</dbReference>
<proteinExistence type="predicted"/>
<dbReference type="EMBL" id="JAINWA010000003">
    <property type="protein sequence ID" value="MCD1655944.1"/>
    <property type="molecule type" value="Genomic_DNA"/>
</dbReference>
<reference evidence="2" key="1">
    <citation type="submission" date="2021-08" db="EMBL/GenBank/DDBJ databases">
        <title>Comparative analyses of Brucepasteria parasyntrophica and Teretinema zuelzerae.</title>
        <authorList>
            <person name="Song Y."/>
            <person name="Brune A."/>
        </authorList>
    </citation>
    <scope>NUCLEOTIDE SEQUENCE</scope>
    <source>
        <strain evidence="2">DSM 1903</strain>
    </source>
</reference>
<gene>
    <name evidence="2" type="ORF">K7J14_14690</name>
</gene>
<evidence type="ECO:0000313" key="2">
    <source>
        <dbReference type="EMBL" id="MCD1655944.1"/>
    </source>
</evidence>
<name>A0AAE3EJM3_9SPIR</name>
<keyword evidence="3" id="KW-1185">Reference proteome</keyword>
<evidence type="ECO:0000256" key="1">
    <source>
        <dbReference type="SAM" id="SignalP"/>
    </source>
</evidence>
<feature type="signal peptide" evidence="1">
    <location>
        <begin position="1"/>
        <end position="20"/>
    </location>
</feature>
<keyword evidence="1" id="KW-0732">Signal</keyword>
<accession>A0AAE3EJM3</accession>
<dbReference type="AlphaFoldDB" id="A0AAE3EJM3"/>
<evidence type="ECO:0000313" key="3">
    <source>
        <dbReference type="Proteomes" id="UP001198163"/>
    </source>
</evidence>